<protein>
    <submittedName>
        <fullName evidence="5">Replication protein A 32 kDa subunit B</fullName>
    </submittedName>
</protein>
<evidence type="ECO:0000259" key="4">
    <source>
        <dbReference type="Pfam" id="PF01336"/>
    </source>
</evidence>
<keyword evidence="6" id="KW-1185">Reference proteome</keyword>
<sequence length="227" mass="26266">MYSDDNNGFIPTSSPRREISNVKTTRNLTTKQLISYELDQSSTIHLVDEHEISTIVVIGWVREPKYSQNGTVFMLDDGTDEIEATFWPNGTYEEEQGGLLEEGNLILIIGSMRVFNNKKNINVSYLEVLEDPNAFTYHFLSCIYQHLHFTNNLVKEKQTTFTKIQEDILECYRKNDDPQGLNAGIVIRMLASKYKEEDIKQNIEELLNSLHLYSVDGEDYRISRINK</sequence>
<dbReference type="Gene3D" id="1.10.10.10">
    <property type="entry name" value="Winged helix-like DNA-binding domain superfamily/Winged helix DNA-binding domain"/>
    <property type="match status" value="1"/>
</dbReference>
<name>A0ABQ7HYD7_9MICR</name>
<dbReference type="InterPro" id="IPR004365">
    <property type="entry name" value="NA-bd_OB_tRNA"/>
</dbReference>
<feature type="domain" description="OB" evidence="4">
    <location>
        <begin position="56"/>
        <end position="129"/>
    </location>
</feature>
<organism evidence="5 6">
    <name type="scientific">Astathelohania contejeani</name>
    <dbReference type="NCBI Taxonomy" id="164912"/>
    <lineage>
        <taxon>Eukaryota</taxon>
        <taxon>Fungi</taxon>
        <taxon>Fungi incertae sedis</taxon>
        <taxon>Microsporidia</taxon>
        <taxon>Astathelohaniidae</taxon>
        <taxon>Astathelohania</taxon>
    </lineage>
</organism>
<proteinExistence type="predicted"/>
<gene>
    <name evidence="5" type="primary">RPA2B</name>
    <name evidence="5" type="ORF">TCON_1592</name>
</gene>
<dbReference type="SUPFAM" id="SSF50249">
    <property type="entry name" value="Nucleic acid-binding proteins"/>
    <property type="match status" value="1"/>
</dbReference>
<evidence type="ECO:0000313" key="5">
    <source>
        <dbReference type="EMBL" id="KAF7683196.1"/>
    </source>
</evidence>
<dbReference type="EMBL" id="SBIQ01000116">
    <property type="protein sequence ID" value="KAF7683196.1"/>
    <property type="molecule type" value="Genomic_DNA"/>
</dbReference>
<dbReference type="InterPro" id="IPR036388">
    <property type="entry name" value="WH-like_DNA-bd_sf"/>
</dbReference>
<dbReference type="PANTHER" id="PTHR13989:SF16">
    <property type="entry name" value="REPLICATION PROTEIN A2"/>
    <property type="match status" value="1"/>
</dbReference>
<evidence type="ECO:0000313" key="6">
    <source>
        <dbReference type="Proteomes" id="UP001516464"/>
    </source>
</evidence>
<evidence type="ECO:0000256" key="2">
    <source>
        <dbReference type="ARBA" id="ARBA00023125"/>
    </source>
</evidence>
<dbReference type="PIRSF" id="PIRSF036949">
    <property type="entry name" value="RPA32"/>
    <property type="match status" value="1"/>
</dbReference>
<dbReference type="Gene3D" id="2.40.50.140">
    <property type="entry name" value="Nucleic acid-binding proteins"/>
    <property type="match status" value="1"/>
</dbReference>
<comment type="subcellular location">
    <subcellularLocation>
        <location evidence="1">Nucleus</location>
    </subcellularLocation>
</comment>
<evidence type="ECO:0000256" key="1">
    <source>
        <dbReference type="ARBA" id="ARBA00004123"/>
    </source>
</evidence>
<dbReference type="InterPro" id="IPR014646">
    <property type="entry name" value="Rfa2/RPA32"/>
</dbReference>
<dbReference type="Proteomes" id="UP001516464">
    <property type="component" value="Unassembled WGS sequence"/>
</dbReference>
<reference evidence="5 6" key="1">
    <citation type="submission" date="2019-01" db="EMBL/GenBank/DDBJ databases">
        <title>Genomes sequencing and comparative genomics of infectious freshwater microsporidia, Cucumispora dikerogammari and Thelohania contejeani.</title>
        <authorList>
            <person name="Cormier A."/>
            <person name="Giraud I."/>
            <person name="Wattier R."/>
            <person name="Teixeira M."/>
            <person name="Grandjean F."/>
            <person name="Rigaud T."/>
            <person name="Cordaux R."/>
        </authorList>
    </citation>
    <scope>NUCLEOTIDE SEQUENCE [LARGE SCALE GENOMIC DNA]</scope>
    <source>
        <strain evidence="5">T1</strain>
        <tissue evidence="5">Spores</tissue>
    </source>
</reference>
<evidence type="ECO:0000256" key="3">
    <source>
        <dbReference type="ARBA" id="ARBA00023242"/>
    </source>
</evidence>
<keyword evidence="2" id="KW-0238">DNA-binding</keyword>
<accession>A0ABQ7HYD7</accession>
<dbReference type="InterPro" id="IPR040260">
    <property type="entry name" value="RFA2-like"/>
</dbReference>
<comment type="caution">
    <text evidence="5">The sequence shown here is derived from an EMBL/GenBank/DDBJ whole genome shotgun (WGS) entry which is preliminary data.</text>
</comment>
<dbReference type="PANTHER" id="PTHR13989">
    <property type="entry name" value="REPLICATION PROTEIN A-RELATED"/>
    <property type="match status" value="1"/>
</dbReference>
<keyword evidence="3" id="KW-0539">Nucleus</keyword>
<dbReference type="InterPro" id="IPR012340">
    <property type="entry name" value="NA-bd_OB-fold"/>
</dbReference>
<dbReference type="Pfam" id="PF01336">
    <property type="entry name" value="tRNA_anti-codon"/>
    <property type="match status" value="1"/>
</dbReference>